<feature type="non-terminal residue" evidence="1">
    <location>
        <position position="1"/>
    </location>
</feature>
<name>A0A383DN32_9ZZZZ</name>
<protein>
    <submittedName>
        <fullName evidence="1">Uncharacterized protein</fullName>
    </submittedName>
</protein>
<dbReference type="AlphaFoldDB" id="A0A383DN32"/>
<sequence>SVSGIITSSPIIAAINDLYYDPSREVGLKVGAGSKGGGSSRRLRSVYWQLYETYDLRSMTKEDILEVLPSEFDRFIPGGAA</sequence>
<evidence type="ECO:0000313" key="1">
    <source>
        <dbReference type="EMBL" id="SVE45268.1"/>
    </source>
</evidence>
<organism evidence="1">
    <name type="scientific">marine metagenome</name>
    <dbReference type="NCBI Taxonomy" id="408172"/>
    <lineage>
        <taxon>unclassified sequences</taxon>
        <taxon>metagenomes</taxon>
        <taxon>ecological metagenomes</taxon>
    </lineage>
</organism>
<accession>A0A383DN32</accession>
<gene>
    <name evidence="1" type="ORF">METZ01_LOCUS498122</name>
</gene>
<reference evidence="1" key="1">
    <citation type="submission" date="2018-05" db="EMBL/GenBank/DDBJ databases">
        <authorList>
            <person name="Lanie J.A."/>
            <person name="Ng W.-L."/>
            <person name="Kazmierczak K.M."/>
            <person name="Andrzejewski T.M."/>
            <person name="Davidsen T.M."/>
            <person name="Wayne K.J."/>
            <person name="Tettelin H."/>
            <person name="Glass J.I."/>
            <person name="Rusch D."/>
            <person name="Podicherti R."/>
            <person name="Tsui H.-C.T."/>
            <person name="Winkler M.E."/>
        </authorList>
    </citation>
    <scope>NUCLEOTIDE SEQUENCE</scope>
</reference>
<proteinExistence type="predicted"/>
<dbReference type="EMBL" id="UINC01218302">
    <property type="protein sequence ID" value="SVE45268.1"/>
    <property type="molecule type" value="Genomic_DNA"/>
</dbReference>